<dbReference type="NCBIfam" id="NF040801">
    <property type="entry name" value="spore_GerD"/>
    <property type="match status" value="1"/>
</dbReference>
<gene>
    <name evidence="4" type="ORF">RhiirA1_405488</name>
</gene>
<dbReference type="Proteomes" id="UP000232688">
    <property type="component" value="Unassembled WGS sequence"/>
</dbReference>
<feature type="non-terminal residue" evidence="4">
    <location>
        <position position="188"/>
    </location>
</feature>
<evidence type="ECO:0000313" key="4">
    <source>
        <dbReference type="EMBL" id="PKC51514.1"/>
    </source>
</evidence>
<feature type="domain" description="Spore germination GerD central core" evidence="3">
    <location>
        <begin position="53"/>
        <end position="165"/>
    </location>
</feature>
<dbReference type="Pfam" id="PF17898">
    <property type="entry name" value="GerD"/>
    <property type="match status" value="1"/>
</dbReference>
<evidence type="ECO:0000256" key="2">
    <source>
        <dbReference type="SAM" id="SignalP"/>
    </source>
</evidence>
<reference evidence="4 5" key="2">
    <citation type="submission" date="2017-10" db="EMBL/GenBank/DDBJ databases">
        <title>Genome analyses suggest a sexual origin of heterokaryosis in a supposedly ancient asexual fungus.</title>
        <authorList>
            <person name="Corradi N."/>
            <person name="Sedzielewska K."/>
            <person name="Noel J."/>
            <person name="Charron P."/>
            <person name="Farinelli L."/>
            <person name="Marton T."/>
            <person name="Kruger M."/>
            <person name="Pelin A."/>
            <person name="Brachmann A."/>
            <person name="Corradi N."/>
        </authorList>
    </citation>
    <scope>NUCLEOTIDE SEQUENCE [LARGE SCALE GENOMIC DNA]</scope>
    <source>
        <strain evidence="4 5">A1</strain>
    </source>
</reference>
<dbReference type="AlphaFoldDB" id="A0A2N0QKE5"/>
<feature type="chain" id="PRO_5014702972" evidence="2">
    <location>
        <begin position="16"/>
        <end position="188"/>
    </location>
</feature>
<evidence type="ECO:0000259" key="3">
    <source>
        <dbReference type="Pfam" id="PF17898"/>
    </source>
</evidence>
<name>A0A2N0QKE5_9GLOM</name>
<accession>A0A2N0QKE5</accession>
<feature type="compositionally biased region" description="Gly residues" evidence="1">
    <location>
        <begin position="168"/>
        <end position="188"/>
    </location>
</feature>
<protein>
    <submittedName>
        <fullName evidence="4">Spore germination protein GerD</fullName>
    </submittedName>
</protein>
<reference evidence="4 5" key="1">
    <citation type="submission" date="2017-10" db="EMBL/GenBank/DDBJ databases">
        <title>Extensive intraspecific genome diversity in a model arbuscular mycorrhizal fungus.</title>
        <authorList>
            <person name="Chen E.C.H."/>
            <person name="Morin E."/>
            <person name="Baudet D."/>
            <person name="Noel J."/>
            <person name="Ndikumana S."/>
            <person name="Charron P."/>
            <person name="St-Onge C."/>
            <person name="Giorgi J."/>
            <person name="Grigoriev I.V."/>
            <person name="Roux C."/>
            <person name="Martin F.M."/>
            <person name="Corradi N."/>
        </authorList>
    </citation>
    <scope>NUCLEOTIDE SEQUENCE [LARGE SCALE GENOMIC DNA]</scope>
    <source>
        <strain evidence="4 5">A1</strain>
    </source>
</reference>
<evidence type="ECO:0000256" key="1">
    <source>
        <dbReference type="SAM" id="MobiDB-lite"/>
    </source>
</evidence>
<organism evidence="4 5">
    <name type="scientific">Rhizophagus irregularis</name>
    <dbReference type="NCBI Taxonomy" id="588596"/>
    <lineage>
        <taxon>Eukaryota</taxon>
        <taxon>Fungi</taxon>
        <taxon>Fungi incertae sedis</taxon>
        <taxon>Mucoromycota</taxon>
        <taxon>Glomeromycotina</taxon>
        <taxon>Glomeromycetes</taxon>
        <taxon>Glomerales</taxon>
        <taxon>Glomeraceae</taxon>
        <taxon>Rhizophagus</taxon>
    </lineage>
</organism>
<dbReference type="VEuPathDB" id="FungiDB:RhiirA1_405488"/>
<feature type="region of interest" description="Disordered" evidence="1">
    <location>
        <begin position="164"/>
        <end position="188"/>
    </location>
</feature>
<feature type="signal peptide" evidence="2">
    <location>
        <begin position="1"/>
        <end position="15"/>
    </location>
</feature>
<keyword evidence="2" id="KW-0732">Signal</keyword>
<evidence type="ECO:0000313" key="5">
    <source>
        <dbReference type="Proteomes" id="UP000232688"/>
    </source>
</evidence>
<dbReference type="InterPro" id="IPR041262">
    <property type="entry name" value="GerD_central"/>
</dbReference>
<proteinExistence type="predicted"/>
<sequence>MFVLLLLTSCSDNQGQSMSYDEIKKIMIDSIQTEDGKKALRQLLEDPSIRELIVLEHDEVETAIKNTLLSEDAQDFWKKTFEDPAFKESIAKSMKDQQTEIMQDLIKNATFQEDLITFFGQSEMQKQLETIRKSPTLRKQMEEVVMQTIDDPLLQTKWQDLIKKAGETSGGGESGGESGGGGGSGGGG</sequence>
<comment type="caution">
    <text evidence="4">The sequence shown here is derived from an EMBL/GenBank/DDBJ whole genome shotgun (WGS) entry which is preliminary data.</text>
</comment>
<dbReference type="EMBL" id="LLXH01007501">
    <property type="protein sequence ID" value="PKC51514.1"/>
    <property type="molecule type" value="Genomic_DNA"/>
</dbReference>